<dbReference type="InterPro" id="IPR002692">
    <property type="entry name" value="S45"/>
</dbReference>
<dbReference type="Gene3D" id="3.60.20.10">
    <property type="entry name" value="Glutamine Phosphoribosylpyrophosphate, subunit 1, domain 1"/>
    <property type="match status" value="1"/>
</dbReference>
<organism evidence="7 8">
    <name type="scientific">Brevibacillus panacihumi W25</name>
    <dbReference type="NCBI Taxonomy" id="1408254"/>
    <lineage>
        <taxon>Bacteria</taxon>
        <taxon>Bacillati</taxon>
        <taxon>Bacillota</taxon>
        <taxon>Bacilli</taxon>
        <taxon>Bacillales</taxon>
        <taxon>Paenibacillaceae</taxon>
        <taxon>Brevibacillus</taxon>
    </lineage>
</organism>
<keyword evidence="3" id="KW-0865">Zymogen</keyword>
<sequence length="845" mass="93211">MEMRGNRRIRKHACMMLLSLAVFLMVGAVTASADPSLHVQGVFAPGNGGNYVKEGVEPPGTQSQRDMYDGLPKALDHLTEDELSNFFKPADFEVPAQDVASRISPRVGVEIVRDKTHNVPHVKGDTREDAMFGVGYARAQDRLWQMDEFRAQWWARSAEFLGRGENDMNLQSDARTFRLIDYSKEEYKAMFDRLEVAYGYWGKQAAKDIRAYVDGLNAYLDAIEADSSLLPLEYVHRNIKPQRWDVTDIMAMAAFNHISWGGGLRAGEEANAQLLAQLEAKFGDQAQSVYEDLRSKQNARTSVSLPAVQSVDLAVNPASIAKLDLDSYKPREILRVGQKKASLDLDLAMLPKVRSNALLVAAKHSVTGHPLAVQGPQDGYATPHNFDSEIAIVAPDFKARGILEISGPYPYVAGRGENYAWSITILPPDQADTFAEVLCEPDGKAATIQSTHYLYKGKCLPFTTRTESRQLADGGSYTLTSERSVHGPVIGRAMSGGKPVALAQARTYYMHEEMDYVAHAKLFSPSVIKSAADFGEVVTGTAYNIGWWYVDTKDIAGFDAGLVPVRAPGAARDLPVWGTGEWDWEGFDPSSYTFQTPPKSQYPHTINGPDGVIAGWNNATAVGWPMKDQYWSATSDHRVKLLKEPTLDAVAKGPISLTDLVKIHTKAAVTDFQAQQFYPLIRKFVGELPDKEAEEAYKLADRWAAVDGLRLDNNGDGKLEHGPGIALLDRLWEPLVRSVFEPQLGSEILDGAGKTNNLPSLNINPDTASPWLSRVADEIRFYSGQAPEPKHRYCGASAEECRKLLATELEKAYAATKKELGAMLADWQVPATCDKDCLQIEQCMS</sequence>
<feature type="signal peptide" evidence="6">
    <location>
        <begin position="1"/>
        <end position="33"/>
    </location>
</feature>
<evidence type="ECO:0000256" key="4">
    <source>
        <dbReference type="PIRSR" id="PIRSR001227-1"/>
    </source>
</evidence>
<reference evidence="7 8" key="1">
    <citation type="journal article" date="2014" name="Genome Announc.">
        <title>Draft Genome Sequence of Brevibacillus panacihumi Strain W25, a Halotolerant Hydrocarbon-Degrading Bacterium.</title>
        <authorList>
            <person name="Wang X."/>
            <person name="Jin D."/>
            <person name="Zhou L."/>
            <person name="Wu L."/>
            <person name="An W."/>
            <person name="Chen Y."/>
            <person name="Zhao L."/>
        </authorList>
    </citation>
    <scope>NUCLEOTIDE SEQUENCE [LARGE SCALE GENOMIC DNA]</scope>
    <source>
        <strain evidence="7 8">W25</strain>
    </source>
</reference>
<evidence type="ECO:0000313" key="7">
    <source>
        <dbReference type="EMBL" id="EST53918.1"/>
    </source>
</evidence>
<comment type="cofactor">
    <cofactor evidence="5">
        <name>Ca(2+)</name>
        <dbReference type="ChEBI" id="CHEBI:29108"/>
    </cofactor>
    <text evidence="5">Binds 1 Ca(2+) ion per dimer.</text>
</comment>
<dbReference type="SUPFAM" id="SSF56235">
    <property type="entry name" value="N-terminal nucleophile aminohydrolases (Ntn hydrolases)"/>
    <property type="match status" value="1"/>
</dbReference>
<evidence type="ECO:0000256" key="5">
    <source>
        <dbReference type="PIRSR" id="PIRSR001227-2"/>
    </source>
</evidence>
<protein>
    <recommendedName>
        <fullName evidence="9">Penicillin acylase</fullName>
    </recommendedName>
</protein>
<evidence type="ECO:0000313" key="8">
    <source>
        <dbReference type="Proteomes" id="UP000017973"/>
    </source>
</evidence>
<dbReference type="Gene3D" id="2.30.120.10">
    <property type="match status" value="1"/>
</dbReference>
<evidence type="ECO:0000256" key="6">
    <source>
        <dbReference type="SAM" id="SignalP"/>
    </source>
</evidence>
<accession>V6MEU5</accession>
<keyword evidence="5" id="KW-0479">Metal-binding</keyword>
<comment type="similarity">
    <text evidence="1">Belongs to the peptidase S45 family.</text>
</comment>
<dbReference type="InterPro" id="IPR043146">
    <property type="entry name" value="Penicillin_amidase_N_B-knob"/>
</dbReference>
<dbReference type="Proteomes" id="UP000017973">
    <property type="component" value="Unassembled WGS sequence"/>
</dbReference>
<dbReference type="EMBL" id="AYJU01000017">
    <property type="protein sequence ID" value="EST53918.1"/>
    <property type="molecule type" value="Genomic_DNA"/>
</dbReference>
<feature type="active site" description="Nucleophile" evidence="4">
    <location>
        <position position="355"/>
    </location>
</feature>
<feature type="binding site" evidence="5">
    <location>
        <position position="429"/>
    </location>
    <ligand>
        <name>Ca(2+)</name>
        <dbReference type="ChEBI" id="CHEBI:29108"/>
    </ligand>
</feature>
<dbReference type="eggNOG" id="COG2366">
    <property type="taxonomic scope" value="Bacteria"/>
</dbReference>
<dbReference type="OrthoDB" id="9759796at2"/>
<dbReference type="RefSeq" id="WP_023558022.1">
    <property type="nucleotide sequence ID" value="NZ_KI629785.1"/>
</dbReference>
<keyword evidence="2" id="KW-0378">Hydrolase</keyword>
<dbReference type="InterPro" id="IPR029055">
    <property type="entry name" value="Ntn_hydrolases_N"/>
</dbReference>
<evidence type="ECO:0000256" key="3">
    <source>
        <dbReference type="ARBA" id="ARBA00023145"/>
    </source>
</evidence>
<evidence type="ECO:0008006" key="9">
    <source>
        <dbReference type="Google" id="ProtNLM"/>
    </source>
</evidence>
<dbReference type="GO" id="GO:0016811">
    <property type="term" value="F:hydrolase activity, acting on carbon-nitrogen (but not peptide) bonds, in linear amides"/>
    <property type="evidence" value="ECO:0007669"/>
    <property type="project" value="InterPro"/>
</dbReference>
<dbReference type="PANTHER" id="PTHR34218">
    <property type="entry name" value="PEPTIDASE S45 PENICILLIN AMIDASE"/>
    <property type="match status" value="1"/>
</dbReference>
<dbReference type="InterPro" id="IPR014395">
    <property type="entry name" value="Pen/GL7ACA/AHL_acylase"/>
</dbReference>
<dbReference type="InterPro" id="IPR043147">
    <property type="entry name" value="Penicillin_amidase_A-knob"/>
</dbReference>
<keyword evidence="5" id="KW-0106">Calcium</keyword>
<proteinExistence type="inferred from homology"/>
<dbReference type="PATRIC" id="fig|1408254.3.peg.4151"/>
<dbReference type="PANTHER" id="PTHR34218:SF4">
    <property type="entry name" value="ACYL-HOMOSERINE LACTONE ACYLASE QUIP"/>
    <property type="match status" value="1"/>
</dbReference>
<dbReference type="MEROPS" id="S45.001"/>
<feature type="binding site" evidence="5">
    <location>
        <position position="432"/>
    </location>
    <ligand>
        <name>Ca(2+)</name>
        <dbReference type="ChEBI" id="CHEBI:29108"/>
    </ligand>
</feature>
<feature type="binding site" evidence="5">
    <location>
        <position position="628"/>
    </location>
    <ligand>
        <name>Ca(2+)</name>
        <dbReference type="ChEBI" id="CHEBI:29108"/>
    </ligand>
</feature>
<evidence type="ECO:0000256" key="1">
    <source>
        <dbReference type="ARBA" id="ARBA00006586"/>
    </source>
</evidence>
<evidence type="ECO:0000256" key="2">
    <source>
        <dbReference type="ARBA" id="ARBA00022801"/>
    </source>
</evidence>
<dbReference type="Gene3D" id="1.10.439.10">
    <property type="entry name" value="Penicillin Amidohydrolase, domain 1"/>
    <property type="match status" value="1"/>
</dbReference>
<gene>
    <name evidence="7" type="ORF">T458_21160</name>
</gene>
<dbReference type="GO" id="GO:0046872">
    <property type="term" value="F:metal ion binding"/>
    <property type="evidence" value="ECO:0007669"/>
    <property type="project" value="UniProtKB-KW"/>
</dbReference>
<keyword evidence="6" id="KW-0732">Signal</keyword>
<keyword evidence="8" id="KW-1185">Reference proteome</keyword>
<comment type="caution">
    <text evidence="7">The sequence shown here is derived from an EMBL/GenBank/DDBJ whole genome shotgun (WGS) entry which is preliminary data.</text>
</comment>
<dbReference type="PIRSF" id="PIRSF001227">
    <property type="entry name" value="Pen_acylase"/>
    <property type="match status" value="1"/>
</dbReference>
<feature type="binding site" evidence="5">
    <location>
        <position position="268"/>
    </location>
    <ligand>
        <name>Ca(2+)</name>
        <dbReference type="ChEBI" id="CHEBI:29108"/>
    </ligand>
</feature>
<dbReference type="STRING" id="1408254.T458_21160"/>
<dbReference type="Gene3D" id="1.10.1400.10">
    <property type="match status" value="1"/>
</dbReference>
<dbReference type="GO" id="GO:0017000">
    <property type="term" value="P:antibiotic biosynthetic process"/>
    <property type="evidence" value="ECO:0007669"/>
    <property type="project" value="InterPro"/>
</dbReference>
<dbReference type="Pfam" id="PF01804">
    <property type="entry name" value="Penicil_amidase"/>
    <property type="match status" value="1"/>
</dbReference>
<name>V6MEU5_9BACL</name>
<dbReference type="HOGENOM" id="CLU_311672_0_0_9"/>
<feature type="chain" id="PRO_5004749515" description="Penicillin acylase" evidence="6">
    <location>
        <begin position="34"/>
        <end position="845"/>
    </location>
</feature>
<dbReference type="InterPro" id="IPR023343">
    <property type="entry name" value="Penicillin_amidase_dom1"/>
</dbReference>
<dbReference type="AlphaFoldDB" id="V6MEU5"/>